<dbReference type="GO" id="GO:0005524">
    <property type="term" value="F:ATP binding"/>
    <property type="evidence" value="ECO:0007669"/>
    <property type="project" value="UniProtKB-KW"/>
</dbReference>
<dbReference type="InterPro" id="IPR059117">
    <property type="entry name" value="APS_kinase_dom"/>
</dbReference>
<dbReference type="CDD" id="cd02027">
    <property type="entry name" value="APSK"/>
    <property type="match status" value="1"/>
</dbReference>
<feature type="domain" description="APS kinase" evidence="9">
    <location>
        <begin position="65"/>
        <end position="217"/>
    </location>
</feature>
<dbReference type="InterPro" id="IPR027417">
    <property type="entry name" value="P-loop_NTPase"/>
</dbReference>
<feature type="domain" description="ATP-sulfurylase PUA-like" evidence="11">
    <location>
        <begin position="369"/>
        <end position="550"/>
    </location>
</feature>
<dbReference type="Pfam" id="PF01583">
    <property type="entry name" value="APS_kinase"/>
    <property type="match status" value="1"/>
</dbReference>
<accession>A0A0B1TBK1</accession>
<dbReference type="SUPFAM" id="SSF88697">
    <property type="entry name" value="PUA domain-like"/>
    <property type="match status" value="2"/>
</dbReference>
<evidence type="ECO:0000256" key="4">
    <source>
        <dbReference type="ARBA" id="ARBA00022679"/>
    </source>
</evidence>
<evidence type="ECO:0000259" key="10">
    <source>
        <dbReference type="Pfam" id="PF01747"/>
    </source>
</evidence>
<evidence type="ECO:0000259" key="9">
    <source>
        <dbReference type="Pfam" id="PF01583"/>
    </source>
</evidence>
<gene>
    <name evidence="12" type="ORF">OESDEN_07391</name>
</gene>
<evidence type="ECO:0000256" key="7">
    <source>
        <dbReference type="ARBA" id="ARBA00022777"/>
    </source>
</evidence>
<dbReference type="Pfam" id="PF14306">
    <property type="entry name" value="PUA_2"/>
    <property type="match status" value="2"/>
</dbReference>
<comment type="similarity">
    <text evidence="3">In the C-terminal section; belongs to the sulfate adenylyltransferase family.</text>
</comment>
<reference evidence="12 13" key="1">
    <citation type="submission" date="2014-03" db="EMBL/GenBank/DDBJ databases">
        <title>Draft genome of the hookworm Oesophagostomum dentatum.</title>
        <authorList>
            <person name="Mitreva M."/>
        </authorList>
    </citation>
    <scope>NUCLEOTIDE SEQUENCE [LARGE SCALE GENOMIC DNA]</scope>
    <source>
        <strain evidence="12 13">OD-Hann</strain>
    </source>
</reference>
<evidence type="ECO:0000259" key="11">
    <source>
        <dbReference type="Pfam" id="PF14306"/>
    </source>
</evidence>
<proteinExistence type="inferred from homology"/>
<evidence type="ECO:0000313" key="12">
    <source>
        <dbReference type="EMBL" id="KHJ92715.1"/>
    </source>
</evidence>
<keyword evidence="7" id="KW-0418">Kinase</keyword>
<dbReference type="InterPro" id="IPR014729">
    <property type="entry name" value="Rossmann-like_a/b/a_fold"/>
</dbReference>
<dbReference type="Pfam" id="PF01747">
    <property type="entry name" value="ATP-sulfurylase"/>
    <property type="match status" value="1"/>
</dbReference>
<evidence type="ECO:0000256" key="3">
    <source>
        <dbReference type="ARBA" id="ARBA00009290"/>
    </source>
</evidence>
<evidence type="ECO:0000256" key="6">
    <source>
        <dbReference type="ARBA" id="ARBA00022741"/>
    </source>
</evidence>
<keyword evidence="6" id="KW-0547">Nucleotide-binding</keyword>
<evidence type="ECO:0000313" key="13">
    <source>
        <dbReference type="Proteomes" id="UP000053660"/>
    </source>
</evidence>
<keyword evidence="5 12" id="KW-0548">Nucleotidyltransferase</keyword>
<dbReference type="HAMAP" id="MF_00065">
    <property type="entry name" value="Adenylyl_sulf_kinase"/>
    <property type="match status" value="1"/>
</dbReference>
<dbReference type="PANTHER" id="PTHR11055">
    <property type="entry name" value="BIFUNCTIONAL 3'-PHOSPHOADENOSINE 5'-PHOSPHOSULFATE SYNTHASE"/>
    <property type="match status" value="1"/>
</dbReference>
<evidence type="ECO:0000256" key="8">
    <source>
        <dbReference type="ARBA" id="ARBA00022840"/>
    </source>
</evidence>
<dbReference type="SUPFAM" id="SSF52540">
    <property type="entry name" value="P-loop containing nucleoside triphosphate hydrolases"/>
    <property type="match status" value="1"/>
</dbReference>
<dbReference type="UniPathway" id="UPA00097"/>
<sequence>MRPKLRLTTCTSCGLQTLKNRNSVNLLQEDLFQHYSAGATNVTYQQHKTGRDERASVLGKYDGFRGCTIWFTGLSGAGKTTIAFGVEKILTQMGIPCCGLDGDNVRHGLCKNLGFSKEERSENIRRVAEVSKLFADQGLVSLASFISPFRADREEARRIHEKDNLPFFEVYVSTSLQECEKRDPKKLYEKARAGEISGFTGIDSAYEPPDGAELIIDTESEGHDVDSCVEAVVKFLNENGIVPDKAMQRWTGPPLRELFVENLEERETLLEQAKTMPKVELGPVEVQWLQVLAEGWATPLPGFMRERQYLQALHFGQLLDLKKKTVFPGEKIIDTESEGHDVDSCVEAVVKFLNENGIVPDKAMQRWTGPPLRELFVENLEERETLLEQAKTMPKVELGPVEVQWLQVLAEGWATPLPGFMRERQYLQALHFGQLLDLKKKTVFPGEKDDGAEDPWPMDEPVNQSIPIVLPITDEQKESLCKDAEVPSRIALTHNDAVLAVLCDGEVFAHRREERVARQFAFSDPRHPAVAQVLSSGPWCLGGDLKVLERVTFHDGLDEFRADAVFVFQLRNPIHNGHALLMKDTREKLLKKYRNPMLLLHPLGGWTKDDDVPLAVRMRQHQAVIAEGVLDPSWTVLSIFPSPMLYAGPTEVQWHARARIAAGVHTYIVGRDPAGIQHPDTGDFLYEPTHGAKVLSMAPGLSHLHILPFRVAAYDKKANKTFQAGKMAFFDPSRKEDFDFISGTRMRGLARSGSTPPDGFMAPSAWKILADYYKSIAKK</sequence>
<dbReference type="FunFam" id="3.10.400.10:FF:000004">
    <property type="entry name" value="PAPS synthetase, isoform D"/>
    <property type="match status" value="1"/>
</dbReference>
<dbReference type="Gene3D" id="3.40.50.300">
    <property type="entry name" value="P-loop containing nucleotide triphosphate hydrolases"/>
    <property type="match status" value="1"/>
</dbReference>
<evidence type="ECO:0000256" key="1">
    <source>
        <dbReference type="ARBA" id="ARBA00005050"/>
    </source>
</evidence>
<protein>
    <submittedName>
        <fullName evidence="12">Sulfate adenylyltransferase</fullName>
    </submittedName>
</protein>
<keyword evidence="8" id="KW-0067">ATP-binding</keyword>
<dbReference type="PANTHER" id="PTHR11055:SF1">
    <property type="entry name" value="PAPS SYNTHETASE, ISOFORM D"/>
    <property type="match status" value="1"/>
</dbReference>
<evidence type="ECO:0000256" key="5">
    <source>
        <dbReference type="ARBA" id="ARBA00022695"/>
    </source>
</evidence>
<dbReference type="InterPro" id="IPR002891">
    <property type="entry name" value="APS"/>
</dbReference>
<dbReference type="GO" id="GO:0004781">
    <property type="term" value="F:sulfate adenylyltransferase (ATP) activity"/>
    <property type="evidence" value="ECO:0007669"/>
    <property type="project" value="InterPro"/>
</dbReference>
<dbReference type="InterPro" id="IPR002650">
    <property type="entry name" value="Sulphate_adenylyltransferase"/>
</dbReference>
<keyword evidence="13" id="KW-1185">Reference proteome</keyword>
<dbReference type="FunFam" id="3.40.50.620:FF:000006">
    <property type="entry name" value="bifunctional 3'-phosphoadenosine 5'-phosphosulfate synthase 1"/>
    <property type="match status" value="1"/>
</dbReference>
<dbReference type="Gene3D" id="3.40.50.620">
    <property type="entry name" value="HUPs"/>
    <property type="match status" value="1"/>
</dbReference>
<dbReference type="GO" id="GO:0000103">
    <property type="term" value="P:sulfate assimilation"/>
    <property type="evidence" value="ECO:0007669"/>
    <property type="project" value="UniProtKB-UniPathway"/>
</dbReference>
<comment type="similarity">
    <text evidence="2">In the N-terminal section; belongs to the APS kinase family.</text>
</comment>
<dbReference type="InterPro" id="IPR024951">
    <property type="entry name" value="Sulfurylase_cat_dom"/>
</dbReference>
<dbReference type="Proteomes" id="UP000053660">
    <property type="component" value="Unassembled WGS sequence"/>
</dbReference>
<keyword evidence="4 12" id="KW-0808">Transferase</keyword>
<name>A0A0B1TBK1_OESDE</name>
<dbReference type="SUPFAM" id="SSF52374">
    <property type="entry name" value="Nucleotidylyl transferase"/>
    <property type="match status" value="1"/>
</dbReference>
<organism evidence="12 13">
    <name type="scientific">Oesophagostomum dentatum</name>
    <name type="common">Nodular worm</name>
    <dbReference type="NCBI Taxonomy" id="61180"/>
    <lineage>
        <taxon>Eukaryota</taxon>
        <taxon>Metazoa</taxon>
        <taxon>Ecdysozoa</taxon>
        <taxon>Nematoda</taxon>
        <taxon>Chromadorea</taxon>
        <taxon>Rhabditida</taxon>
        <taxon>Rhabditina</taxon>
        <taxon>Rhabditomorpha</taxon>
        <taxon>Strongyloidea</taxon>
        <taxon>Strongylidae</taxon>
        <taxon>Oesophagostomum</taxon>
    </lineage>
</organism>
<evidence type="ECO:0000256" key="2">
    <source>
        <dbReference type="ARBA" id="ARBA00007268"/>
    </source>
</evidence>
<dbReference type="Gene3D" id="3.10.400.10">
    <property type="entry name" value="Sulfate adenylyltransferase"/>
    <property type="match status" value="2"/>
</dbReference>
<dbReference type="CDD" id="cd00517">
    <property type="entry name" value="ATPS"/>
    <property type="match status" value="1"/>
</dbReference>
<dbReference type="OrthoDB" id="506431at2759"/>
<dbReference type="AlphaFoldDB" id="A0A0B1TBK1"/>
<dbReference type="EMBL" id="KN551183">
    <property type="protein sequence ID" value="KHJ92715.1"/>
    <property type="molecule type" value="Genomic_DNA"/>
</dbReference>
<dbReference type="InterPro" id="IPR025980">
    <property type="entry name" value="ATP-Sase_PUA-like_dom"/>
</dbReference>
<dbReference type="GO" id="GO:0050428">
    <property type="term" value="P:3'-phosphoadenosine 5'-phosphosulfate biosynthetic process"/>
    <property type="evidence" value="ECO:0007669"/>
    <property type="project" value="TreeGrafter"/>
</dbReference>
<dbReference type="GO" id="GO:0004020">
    <property type="term" value="F:adenylylsulfate kinase activity"/>
    <property type="evidence" value="ECO:0007669"/>
    <property type="project" value="InterPro"/>
</dbReference>
<dbReference type="NCBIfam" id="NF003013">
    <property type="entry name" value="PRK03846.1"/>
    <property type="match status" value="1"/>
</dbReference>
<dbReference type="InterPro" id="IPR015947">
    <property type="entry name" value="PUA-like_sf"/>
</dbReference>
<feature type="domain" description="ATP-sulfurylase PUA-like" evidence="11">
    <location>
        <begin position="252"/>
        <end position="320"/>
    </location>
</feature>
<comment type="pathway">
    <text evidence="1">Sulfur metabolism; sulfate assimilation.</text>
</comment>
<feature type="domain" description="Sulphate adenylyltransferase catalytic" evidence="10">
    <location>
        <begin position="557"/>
        <end position="771"/>
    </location>
</feature>
<dbReference type="NCBIfam" id="TIGR00455">
    <property type="entry name" value="apsK"/>
    <property type="match status" value="1"/>
</dbReference>